<reference evidence="1 2" key="1">
    <citation type="journal article" date="2012" name="J. Bacteriol.">
        <title>Genome Sequence of Fibrella aestuarina BUZ 2T, a Filamentous Marine Bacterium.</title>
        <authorList>
            <person name="Filippini M."/>
            <person name="Qi W."/>
            <person name="Blom J."/>
            <person name="Goesmann A."/>
            <person name="Smits T.H."/>
            <person name="Bagheri H.C."/>
        </authorList>
    </citation>
    <scope>NUCLEOTIDE SEQUENCE [LARGE SCALE GENOMIC DNA]</scope>
    <source>
        <strain evidence="2">BUZ 2T</strain>
    </source>
</reference>
<proteinExistence type="predicted"/>
<keyword evidence="2" id="KW-1185">Reference proteome</keyword>
<dbReference type="eggNOG" id="COG2312">
    <property type="taxonomic scope" value="Bacteria"/>
</dbReference>
<dbReference type="SUPFAM" id="SSF159501">
    <property type="entry name" value="EreA/ChaN-like"/>
    <property type="match status" value="1"/>
</dbReference>
<dbReference type="RefSeq" id="WP_015333172.1">
    <property type="nucleotide sequence ID" value="NC_020054.1"/>
</dbReference>
<dbReference type="STRING" id="1166018.FAES_4073"/>
<sequence>MKNIHRLVCLLTFGWLVAHHTIAQDFQTYLSKHATAYQPGQPGSYSVFDSAFYQNDVFLLGEVHGYAAPQTIDLDLLKHLNQRVGLRYYLAEMDFAQATLVNDYLQTGDTTRLDSLFRGFRRQTIAGTSQWGNQEFYAKLLAIRAYNQTRPDNLRIRFLGVDWFQPRATIARSLLKHILQTKTKSITGLPLLDSLRLVVLADSFNLLKAQPFTKRIRADMAANKAIYQQLLGDQRLPFQFFFELLNCADDKLTRDEVALRMTQCMVDEMGLQREKLYGLWGYTHILQAGTGKQPTLSGLLTKSGRRVVTMATFFKDSDMLIHCKHLPFFLRTGKGPFCHTKSLNADGKVFKIDKFDDVETLSAANSLTLFRLDAPDSPYRQTLRLIKVGGLTGTKIAPYELAPTVTTDYFQYVFVVRDSPPVTVWGN</sequence>
<dbReference type="Gene3D" id="3.30.1870.10">
    <property type="entry name" value="EreA-like, domain 2"/>
    <property type="match status" value="1"/>
</dbReference>
<dbReference type="KEGG" id="fae:FAES_4073"/>
<dbReference type="GO" id="GO:0046677">
    <property type="term" value="P:response to antibiotic"/>
    <property type="evidence" value="ECO:0007669"/>
    <property type="project" value="InterPro"/>
</dbReference>
<dbReference type="PATRIC" id="fig|1166018.3.peg.1023"/>
<dbReference type="InterPro" id="IPR007815">
    <property type="entry name" value="Emycin_Estase"/>
</dbReference>
<dbReference type="Proteomes" id="UP000011058">
    <property type="component" value="Chromosome"/>
</dbReference>
<dbReference type="OrthoDB" id="699839at2"/>
<accession>I0KD70</accession>
<dbReference type="Pfam" id="PF05139">
    <property type="entry name" value="Erythro_esteras"/>
    <property type="match status" value="1"/>
</dbReference>
<evidence type="ECO:0008006" key="3">
    <source>
        <dbReference type="Google" id="ProtNLM"/>
    </source>
</evidence>
<evidence type="ECO:0000313" key="1">
    <source>
        <dbReference type="EMBL" id="CCH02073.1"/>
    </source>
</evidence>
<dbReference type="EMBL" id="HE796683">
    <property type="protein sequence ID" value="CCH02073.1"/>
    <property type="molecule type" value="Genomic_DNA"/>
</dbReference>
<dbReference type="AlphaFoldDB" id="I0KD70"/>
<organism evidence="1 2">
    <name type="scientific">Fibrella aestuarina BUZ 2</name>
    <dbReference type="NCBI Taxonomy" id="1166018"/>
    <lineage>
        <taxon>Bacteria</taxon>
        <taxon>Pseudomonadati</taxon>
        <taxon>Bacteroidota</taxon>
        <taxon>Cytophagia</taxon>
        <taxon>Cytophagales</taxon>
        <taxon>Spirosomataceae</taxon>
        <taxon>Fibrella</taxon>
    </lineage>
</organism>
<name>I0KD70_9BACT</name>
<protein>
    <recommendedName>
        <fullName evidence="3">Erythromycin esterase</fullName>
    </recommendedName>
</protein>
<dbReference type="HOGENOM" id="CLU_789135_0_0_10"/>
<gene>
    <name evidence="1" type="ORF">FAES_4073</name>
</gene>
<evidence type="ECO:0000313" key="2">
    <source>
        <dbReference type="Proteomes" id="UP000011058"/>
    </source>
</evidence>